<accession>A0A6J7EBW1</accession>
<dbReference type="InterPro" id="IPR029058">
    <property type="entry name" value="AB_hydrolase_fold"/>
</dbReference>
<dbReference type="Gene3D" id="3.40.50.1820">
    <property type="entry name" value="alpha/beta hydrolase"/>
    <property type="match status" value="1"/>
</dbReference>
<gene>
    <name evidence="1" type="ORF">UFOPK3401_01227</name>
</gene>
<proteinExistence type="predicted"/>
<evidence type="ECO:0000313" key="1">
    <source>
        <dbReference type="EMBL" id="CAB4878454.1"/>
    </source>
</evidence>
<dbReference type="EMBL" id="CAFBLM010000064">
    <property type="protein sequence ID" value="CAB4878454.1"/>
    <property type="molecule type" value="Genomic_DNA"/>
</dbReference>
<organism evidence="1">
    <name type="scientific">freshwater metagenome</name>
    <dbReference type="NCBI Taxonomy" id="449393"/>
    <lineage>
        <taxon>unclassified sequences</taxon>
        <taxon>metagenomes</taxon>
        <taxon>ecological metagenomes</taxon>
    </lineage>
</organism>
<name>A0A6J7EBW1_9ZZZZ</name>
<dbReference type="SUPFAM" id="SSF53474">
    <property type="entry name" value="alpha/beta-Hydrolases"/>
    <property type="match status" value="1"/>
</dbReference>
<protein>
    <submittedName>
        <fullName evidence="1">Unannotated protein</fullName>
    </submittedName>
</protein>
<sequence length="327" mass="34757">MTEQLVHWIHRATRIDQAPAPFDTAHVSIYYPAGAGDRIDPVGTRPVETSFGLLPIAIVMPGMNTELTYYRWLAIALAKQGFVVMLSSLVSEIPPNNYGITPGVDLNAIQPDTYGTRPVGKSIAGVLELATALNADGVFAGALDLDNVALIGHSAGGTVALESADAKFFPQVKAVVSYASHTMASTIFGWPLGSCLPLSGDAAVMMFSGTNDGLVAASMKWYAQSGEMFDPVERTFETLPSTDRSAGSWLIELEGATHFSVLQPQDGLWPRADEDQVAGITPEQTEDFIGVAAGLFLRQHLRGDRSAAQALTELVASTAFAQGRSSN</sequence>
<dbReference type="AlphaFoldDB" id="A0A6J7EBW1"/>
<reference evidence="1" key="1">
    <citation type="submission" date="2020-05" db="EMBL/GenBank/DDBJ databases">
        <authorList>
            <person name="Chiriac C."/>
            <person name="Salcher M."/>
            <person name="Ghai R."/>
            <person name="Kavagutti S V."/>
        </authorList>
    </citation>
    <scope>NUCLEOTIDE SEQUENCE</scope>
</reference>